<organism evidence="1 2">
    <name type="scientific">Brachionus plicatilis</name>
    <name type="common">Marine rotifer</name>
    <name type="synonym">Brachionus muelleri</name>
    <dbReference type="NCBI Taxonomy" id="10195"/>
    <lineage>
        <taxon>Eukaryota</taxon>
        <taxon>Metazoa</taxon>
        <taxon>Spiralia</taxon>
        <taxon>Gnathifera</taxon>
        <taxon>Rotifera</taxon>
        <taxon>Eurotatoria</taxon>
        <taxon>Monogononta</taxon>
        <taxon>Pseudotrocha</taxon>
        <taxon>Ploima</taxon>
        <taxon>Brachionidae</taxon>
        <taxon>Brachionus</taxon>
    </lineage>
</organism>
<dbReference type="EMBL" id="REGN01000137">
    <property type="protein sequence ID" value="RNA44201.1"/>
    <property type="molecule type" value="Genomic_DNA"/>
</dbReference>
<sequence length="67" mass="7474">MCSNNENNINELQSIDKDQKNVITVQREELAVSSSCCQKLHLAEVLKRGLNTNSSHFEVNLADQANS</sequence>
<dbReference type="Proteomes" id="UP000276133">
    <property type="component" value="Unassembled WGS sequence"/>
</dbReference>
<keyword evidence="2" id="KW-1185">Reference proteome</keyword>
<dbReference type="AlphaFoldDB" id="A0A3M7T8C7"/>
<reference evidence="1 2" key="1">
    <citation type="journal article" date="2018" name="Sci. Rep.">
        <title>Genomic signatures of local adaptation to the degree of environmental predictability in rotifers.</title>
        <authorList>
            <person name="Franch-Gras L."/>
            <person name="Hahn C."/>
            <person name="Garcia-Roger E.M."/>
            <person name="Carmona M.J."/>
            <person name="Serra M."/>
            <person name="Gomez A."/>
        </authorList>
    </citation>
    <scope>NUCLEOTIDE SEQUENCE [LARGE SCALE GENOMIC DNA]</scope>
    <source>
        <strain evidence="1">HYR1</strain>
    </source>
</reference>
<name>A0A3M7T8C7_BRAPC</name>
<comment type="caution">
    <text evidence="1">The sequence shown here is derived from an EMBL/GenBank/DDBJ whole genome shotgun (WGS) entry which is preliminary data.</text>
</comment>
<protein>
    <submittedName>
        <fullName evidence="1">Uncharacterized protein</fullName>
    </submittedName>
</protein>
<evidence type="ECO:0000313" key="1">
    <source>
        <dbReference type="EMBL" id="RNA44201.1"/>
    </source>
</evidence>
<evidence type="ECO:0000313" key="2">
    <source>
        <dbReference type="Proteomes" id="UP000276133"/>
    </source>
</evidence>
<accession>A0A3M7T8C7</accession>
<proteinExistence type="predicted"/>
<gene>
    <name evidence="1" type="ORF">BpHYR1_046853</name>
</gene>